<dbReference type="SMART" id="SM00287">
    <property type="entry name" value="SH3b"/>
    <property type="match status" value="2"/>
</dbReference>
<keyword evidence="1" id="KW-0732">Signal</keyword>
<comment type="caution">
    <text evidence="4">The sequence shown here is derived from an EMBL/GenBank/DDBJ whole genome shotgun (WGS) entry which is preliminary data.</text>
</comment>
<dbReference type="Proteomes" id="UP000430021">
    <property type="component" value="Unassembled WGS sequence"/>
</dbReference>
<sequence>MQRFRFFSTLGLVLMLAATFMIAPLSAQDRTLPYWASLRYEKVNMRVGPSAEYPVTWVYLRQGMPVKVVRVREGWRLVEDHEGTQGWVASSQLDPARGGLVIGAGLAEVRAEPSTAAAVKWRAEPGVVTKLKACRTGWCEVDIAGRKGWISAARLWGSDTLPGDE</sequence>
<dbReference type="AlphaFoldDB" id="A0A6I4UIL9"/>
<dbReference type="InterPro" id="IPR010466">
    <property type="entry name" value="DUF1058"/>
</dbReference>
<evidence type="ECO:0000313" key="4">
    <source>
        <dbReference type="EMBL" id="MXP38971.1"/>
    </source>
</evidence>
<evidence type="ECO:0000313" key="6">
    <source>
        <dbReference type="Proteomes" id="UP000548685"/>
    </source>
</evidence>
<evidence type="ECO:0000313" key="3">
    <source>
        <dbReference type="EMBL" id="MBB3775939.1"/>
    </source>
</evidence>
<reference evidence="3 6" key="2">
    <citation type="submission" date="2020-08" db="EMBL/GenBank/DDBJ databases">
        <title>Genomic Encyclopedia of Type Strains, Phase IV (KMG-IV): sequencing the most valuable type-strain genomes for metagenomic binning, comparative biology and taxonomic classification.</title>
        <authorList>
            <person name="Goeker M."/>
        </authorList>
    </citation>
    <scope>NUCLEOTIDE SEQUENCE [LARGE SCALE GENOMIC DNA]</scope>
    <source>
        <strain evidence="3 6">DSM 8510</strain>
    </source>
</reference>
<protein>
    <submittedName>
        <fullName evidence="3">SH3-like domain-containing protein</fullName>
    </submittedName>
</protein>
<dbReference type="Pfam" id="PF06347">
    <property type="entry name" value="SH3_4"/>
    <property type="match status" value="2"/>
</dbReference>
<dbReference type="InterPro" id="IPR003646">
    <property type="entry name" value="SH3-like_bac-type"/>
</dbReference>
<evidence type="ECO:0000259" key="2">
    <source>
        <dbReference type="SMART" id="SM00287"/>
    </source>
</evidence>
<gene>
    <name evidence="3" type="ORF">FHS52_001908</name>
    <name evidence="4" type="ORF">GRI59_10175</name>
</gene>
<feature type="signal peptide" evidence="1">
    <location>
        <begin position="1"/>
        <end position="27"/>
    </location>
</feature>
<dbReference type="EMBL" id="JACICE010000002">
    <property type="protein sequence ID" value="MBB3775939.1"/>
    <property type="molecule type" value="Genomic_DNA"/>
</dbReference>
<accession>A0A6I4UIL9</accession>
<dbReference type="OrthoDB" id="9810773at2"/>
<evidence type="ECO:0000313" key="5">
    <source>
        <dbReference type="Proteomes" id="UP000430021"/>
    </source>
</evidence>
<feature type="chain" id="PRO_5026245389" evidence="1">
    <location>
        <begin position="28"/>
        <end position="165"/>
    </location>
</feature>
<keyword evidence="6" id="KW-1185">Reference proteome</keyword>
<name>A0A6I4UIL9_9SPHN</name>
<feature type="domain" description="SH3b" evidence="2">
    <location>
        <begin position="33"/>
        <end position="96"/>
    </location>
</feature>
<evidence type="ECO:0000256" key="1">
    <source>
        <dbReference type="SAM" id="SignalP"/>
    </source>
</evidence>
<feature type="domain" description="SH3b" evidence="2">
    <location>
        <begin position="97"/>
        <end position="159"/>
    </location>
</feature>
<dbReference type="Gene3D" id="2.30.30.40">
    <property type="entry name" value="SH3 Domains"/>
    <property type="match status" value="2"/>
</dbReference>
<dbReference type="EMBL" id="WTYB01000002">
    <property type="protein sequence ID" value="MXP38971.1"/>
    <property type="molecule type" value="Genomic_DNA"/>
</dbReference>
<dbReference type="Proteomes" id="UP000548685">
    <property type="component" value="Unassembled WGS sequence"/>
</dbReference>
<reference evidence="4 5" key="1">
    <citation type="submission" date="2019-12" db="EMBL/GenBank/DDBJ databases">
        <title>Genomic-based taxomic classification of the family Erythrobacteraceae.</title>
        <authorList>
            <person name="Xu L."/>
        </authorList>
    </citation>
    <scope>NUCLEOTIDE SEQUENCE [LARGE SCALE GENOMIC DNA]</scope>
    <source>
        <strain evidence="4 5">JCM 10282</strain>
    </source>
</reference>
<organism evidence="4 5">
    <name type="scientific">Erythrobacter ramosus</name>
    <dbReference type="NCBI Taxonomy" id="35811"/>
    <lineage>
        <taxon>Bacteria</taxon>
        <taxon>Pseudomonadati</taxon>
        <taxon>Pseudomonadota</taxon>
        <taxon>Alphaproteobacteria</taxon>
        <taxon>Sphingomonadales</taxon>
        <taxon>Erythrobacteraceae</taxon>
        <taxon>Erythrobacter/Porphyrobacter group</taxon>
        <taxon>Erythrobacter</taxon>
    </lineage>
</organism>
<dbReference type="RefSeq" id="WP_160761058.1">
    <property type="nucleotide sequence ID" value="NZ_BAAADZ010000010.1"/>
</dbReference>
<proteinExistence type="predicted"/>